<dbReference type="SUPFAM" id="SSF47336">
    <property type="entry name" value="ACP-like"/>
    <property type="match status" value="1"/>
</dbReference>
<dbReference type="InterPro" id="IPR020845">
    <property type="entry name" value="AMP-binding_CS"/>
</dbReference>
<dbReference type="GO" id="GO:0005829">
    <property type="term" value="C:cytosol"/>
    <property type="evidence" value="ECO:0007669"/>
    <property type="project" value="TreeGrafter"/>
</dbReference>
<dbReference type="Gene3D" id="1.10.1200.10">
    <property type="entry name" value="ACP-like"/>
    <property type="match status" value="1"/>
</dbReference>
<dbReference type="RefSeq" id="WP_101871344.1">
    <property type="nucleotide sequence ID" value="NZ_NIHS01000034.1"/>
</dbReference>
<dbReference type="PANTHER" id="PTHR45527">
    <property type="entry name" value="NONRIBOSOMAL PEPTIDE SYNTHETASE"/>
    <property type="match status" value="1"/>
</dbReference>
<keyword evidence="3" id="KW-0597">Phosphoprotein</keyword>
<dbReference type="Pfam" id="PF00550">
    <property type="entry name" value="PP-binding"/>
    <property type="match status" value="1"/>
</dbReference>
<dbReference type="PROSITE" id="PS00455">
    <property type="entry name" value="AMP_BINDING"/>
    <property type="match status" value="1"/>
</dbReference>
<dbReference type="FunFam" id="3.30.559.10:FF:000023">
    <property type="entry name" value="Non-ribosomal peptide synthetase"/>
    <property type="match status" value="1"/>
</dbReference>
<dbReference type="Gene3D" id="3.40.50.980">
    <property type="match status" value="2"/>
</dbReference>
<dbReference type="EMBL" id="NIHS01000034">
    <property type="protein sequence ID" value="PLT70446.1"/>
    <property type="molecule type" value="Genomic_DNA"/>
</dbReference>
<keyword evidence="2" id="KW-0596">Phosphopantetheine</keyword>
<evidence type="ECO:0000256" key="4">
    <source>
        <dbReference type="ARBA" id="ARBA00022598"/>
    </source>
</evidence>
<dbReference type="FunFam" id="1.10.1200.10:FF:000005">
    <property type="entry name" value="Nonribosomal peptide synthetase 1"/>
    <property type="match status" value="1"/>
</dbReference>
<dbReference type="Gene3D" id="3.30.559.10">
    <property type="entry name" value="Chloramphenicol acetyltransferase-like domain"/>
    <property type="match status" value="2"/>
</dbReference>
<sequence>MDKSKNIKSMYYLTPAQEGMLFHVLKDTYCNMYFGDGIFTLKGDINVEIFEKALGIVVERNDVLRTRIVWKKMKRPVQLVIRNTNLEFSFNDLCGYEEKQKMLDAEIEENRSKGISLDGGNLYQFKLYQMEEQEYIFVFGFHHIILDGWCVGILTEEIFDIYNTLLNGKEVNKSTPPLYSNYVQWLEKQDTEKSNAYWKNYLDGIHSVSSIPGDIKGVPGYARKEFRYRIGSEMYNELVNVAQKCAVTLNVVVDAIWGLLLQKYNYSDDVVYGTVVSGRNARVKDAVKMVGLFINTLPLRVKTTKDDSFMTLAKQVQSDIITSNDYAYASLSDIQKVSELGSDTITHVLAFQNFPLGKILGNSNYSHLNVVEWKVFQQTNYDFCVEVLQDEDLEYYIVYNANQYSDWFMDNLMKQITFLFEQIIDNPNALVRELQVLRTDAREKFLNDLGGCSQLHPIENSVIDHFKIMVQRYPDKKIVSKNNDSLTYKELDLKSDCLKNQIMSKSCKKGDIVGILANDSVEMIIGILGILKAGAAYLPIEPSYPFNRKRRMLEVSNANILLRTSEVTDELDQFCDVILLDREDMWESKDTEMTAPNIGADDLAYVIFTSGTTNQPKGVMVTHKSVIRLVKDTNYIDITSDDRILKTGSIVFDASTLEIWGALLCGAELFLVTKETLLNTAAFHDEMKKNEITILWLTTSLFNQLVDANISTFSGLRYLVTGGDVASLQHFNKIVEAYPHIKLINGYGPTENTTFTTTYTLLEKCDENIPIGKPLKNTTVYILDNYGNMLDYYMPGQLYTGGAGVAVGYLGDEALTAERFVDDVFHGEGKMYLTGDMATWRPDGNVGFLGRIDTQVKIRGFRVSLSEIEDTIRGVAGFVKDVVVVCAGEKKLYAFVTCENEINEDEIKSKLRQELPEYMIPTEIIRIPRIPVTINGKADKTELLKNISVERTHNIVEPTTDLEKKLVTIWQECLKLSQVGVTDNFFEIGGDSILAMSMIAVCNKQEIDVSISDLYENSNIRRLALVIEGKDTIKSIDAIQKYEPDLEHQYDEFALNEIQMAYLMGRDDNFELGGFSTHYYAEFESELDINLFEKSINKAIQHHPMLRAVIQENGKQYILEQCPYYKIEIEDLSQWTMEDTNDYLMQERKKIEQRIFPLGSWPMFETKAYKLSENKYQINFGIDVLVVDGASLFLLAADIKKYYLGQDITELKFTFRDYSMALNDYKTKKQYENHKNYWMEKIDDFSPAPALPLAIEPSLLKNPQFNRREGIISKERWEKIKEAAKAHNVTVAGLLCTIYAKILSNWGGQDKLAINTTVFKRHDFHEDVNKLIGDFTCIILLNIEIKYKESFWDQVRSVQNVLGEALTHSDFSGVELTREITKRQGMTGKAAMPYVFTCALFEDTGSAWDVLGEMKYAQSRTPQVYLDNQIIQTGGELSVVWDYPKGLFEQSLIDEMFENYMDILDRIADGVVQDITLGIDDFRLITEYNETQEDIQVSTLQKMFVDSAYKYPDLLAVSCKGKSITYRELDKMSSQIANALLARGIASGNNICVLGTRCVETIANILAVLKCGCTYIPVNPEYPKVRREYIMKNSDSVFFMTPESYAELNASVCEESFDIYEDINAPAYVIYTSGSTGEPKGVVIEQKAVANTILDLNEKYHGKCKILLRYS</sequence>
<dbReference type="GO" id="GO:0044550">
    <property type="term" value="P:secondary metabolite biosynthetic process"/>
    <property type="evidence" value="ECO:0007669"/>
    <property type="project" value="TreeGrafter"/>
</dbReference>
<comment type="caution">
    <text evidence="6">The sequence shown here is derived from an EMBL/GenBank/DDBJ whole genome shotgun (WGS) entry which is preliminary data.</text>
</comment>
<dbReference type="InterPro" id="IPR001242">
    <property type="entry name" value="Condensation_dom"/>
</dbReference>
<dbReference type="CDD" id="cd12117">
    <property type="entry name" value="A_NRPS_Srf_like"/>
    <property type="match status" value="1"/>
</dbReference>
<dbReference type="FunFam" id="3.40.50.980:FF:000001">
    <property type="entry name" value="Non-ribosomal peptide synthetase"/>
    <property type="match status" value="1"/>
</dbReference>
<protein>
    <recommendedName>
        <fullName evidence="5">Carrier domain-containing protein</fullName>
    </recommendedName>
</protein>
<dbReference type="InterPro" id="IPR036736">
    <property type="entry name" value="ACP-like_sf"/>
</dbReference>
<dbReference type="InterPro" id="IPR042099">
    <property type="entry name" value="ANL_N_sf"/>
</dbReference>
<dbReference type="CDD" id="cd19535">
    <property type="entry name" value="Cyc_NRPS"/>
    <property type="match status" value="1"/>
</dbReference>
<evidence type="ECO:0000256" key="2">
    <source>
        <dbReference type="ARBA" id="ARBA00022450"/>
    </source>
</evidence>
<dbReference type="SUPFAM" id="SSF56801">
    <property type="entry name" value="Acetyl-CoA synthetase-like"/>
    <property type="match status" value="2"/>
</dbReference>
<dbReference type="Gene3D" id="3.40.50.12780">
    <property type="entry name" value="N-terminal domain of ligase-like"/>
    <property type="match status" value="1"/>
</dbReference>
<dbReference type="Pfam" id="PF13193">
    <property type="entry name" value="AMP-binding_C"/>
    <property type="match status" value="1"/>
</dbReference>
<dbReference type="SUPFAM" id="SSF52777">
    <property type="entry name" value="CoA-dependent acyltransferases"/>
    <property type="match status" value="4"/>
</dbReference>
<gene>
    <name evidence="6" type="ORF">CDL26_14135</name>
</gene>
<dbReference type="InterPro" id="IPR023213">
    <property type="entry name" value="CAT-like_dom_sf"/>
</dbReference>
<comment type="cofactor">
    <cofactor evidence="1">
        <name>pantetheine 4'-phosphate</name>
        <dbReference type="ChEBI" id="CHEBI:47942"/>
    </cofactor>
</comment>
<dbReference type="Gene3D" id="3.30.559.30">
    <property type="entry name" value="Nonribosomal peptide synthetase, condensation domain"/>
    <property type="match status" value="2"/>
</dbReference>
<dbReference type="Proteomes" id="UP000234891">
    <property type="component" value="Unassembled WGS sequence"/>
</dbReference>
<dbReference type="GO" id="GO:0043041">
    <property type="term" value="P:amino acid activation for nonribosomal peptide biosynthetic process"/>
    <property type="evidence" value="ECO:0007669"/>
    <property type="project" value="TreeGrafter"/>
</dbReference>
<feature type="domain" description="Carrier" evidence="5">
    <location>
        <begin position="957"/>
        <end position="1031"/>
    </location>
</feature>
<dbReference type="PROSITE" id="PS50075">
    <property type="entry name" value="CARRIER"/>
    <property type="match status" value="1"/>
</dbReference>
<dbReference type="NCBIfam" id="TIGR01733">
    <property type="entry name" value="AA-adenyl-dom"/>
    <property type="match status" value="1"/>
</dbReference>
<dbReference type="InterPro" id="IPR045851">
    <property type="entry name" value="AMP-bd_C_sf"/>
</dbReference>
<dbReference type="Gene3D" id="3.30.300.30">
    <property type="match status" value="1"/>
</dbReference>
<keyword evidence="4" id="KW-0436">Ligase</keyword>
<evidence type="ECO:0000256" key="3">
    <source>
        <dbReference type="ARBA" id="ARBA00022553"/>
    </source>
</evidence>
<dbReference type="GO" id="GO:0016874">
    <property type="term" value="F:ligase activity"/>
    <property type="evidence" value="ECO:0007669"/>
    <property type="project" value="UniProtKB-KW"/>
</dbReference>
<evidence type="ECO:0000313" key="7">
    <source>
        <dbReference type="Proteomes" id="UP000234891"/>
    </source>
</evidence>
<name>A0A2N5P5N3_MEDGN</name>
<organism evidence="6 7">
    <name type="scientific">Mediterraneibacter gnavus</name>
    <name type="common">Ruminococcus gnavus</name>
    <dbReference type="NCBI Taxonomy" id="33038"/>
    <lineage>
        <taxon>Bacteria</taxon>
        <taxon>Bacillati</taxon>
        <taxon>Bacillota</taxon>
        <taxon>Clostridia</taxon>
        <taxon>Lachnospirales</taxon>
        <taxon>Lachnospiraceae</taxon>
        <taxon>Mediterraneibacter</taxon>
    </lineage>
</organism>
<dbReference type="Pfam" id="PF00668">
    <property type="entry name" value="Condensation"/>
    <property type="match status" value="2"/>
</dbReference>
<dbReference type="InterPro" id="IPR009081">
    <property type="entry name" value="PP-bd_ACP"/>
</dbReference>
<dbReference type="InterPro" id="IPR025110">
    <property type="entry name" value="AMP-bd_C"/>
</dbReference>
<reference evidence="6 7" key="1">
    <citation type="journal article" date="2017" name="Genome Med.">
        <title>A novel Ruminococcus gnavus clade enriched in inflammatory bowel disease patients.</title>
        <authorList>
            <person name="Hall A.B."/>
            <person name="Yassour M."/>
            <person name="Sauk J."/>
            <person name="Garner A."/>
            <person name="Jiang X."/>
            <person name="Arthur T."/>
            <person name="Lagoudas G.K."/>
            <person name="Vatanen T."/>
            <person name="Fornelos N."/>
            <person name="Wilson R."/>
            <person name="Bertha M."/>
            <person name="Cohen M."/>
            <person name="Garber J."/>
            <person name="Khalili H."/>
            <person name="Gevers D."/>
            <person name="Ananthakrishnan A.N."/>
            <person name="Kugathasan S."/>
            <person name="Lander E.S."/>
            <person name="Blainey P."/>
            <person name="Vlamakis H."/>
            <person name="Xavier R.J."/>
            <person name="Huttenhower C."/>
        </authorList>
    </citation>
    <scope>NUCLEOTIDE SEQUENCE [LARGE SCALE GENOMIC DNA]</scope>
    <source>
        <strain evidence="6 7">RJX1124</strain>
    </source>
</reference>
<accession>A0A2N5P5N3</accession>
<evidence type="ECO:0000259" key="5">
    <source>
        <dbReference type="PROSITE" id="PS50075"/>
    </source>
</evidence>
<dbReference type="FunFam" id="3.30.559.30:FF:000006">
    <property type="entry name" value="Yersiniabactin polyketide/non-ribosomal peptide synthetase"/>
    <property type="match status" value="1"/>
</dbReference>
<dbReference type="Gene3D" id="2.30.38.10">
    <property type="entry name" value="Luciferase, Domain 3"/>
    <property type="match status" value="1"/>
</dbReference>
<evidence type="ECO:0000313" key="6">
    <source>
        <dbReference type="EMBL" id="PLT70446.1"/>
    </source>
</evidence>
<dbReference type="GO" id="GO:0031177">
    <property type="term" value="F:phosphopantetheine binding"/>
    <property type="evidence" value="ECO:0007669"/>
    <property type="project" value="TreeGrafter"/>
</dbReference>
<dbReference type="Pfam" id="PF00501">
    <property type="entry name" value="AMP-binding"/>
    <property type="match status" value="2"/>
</dbReference>
<dbReference type="GO" id="GO:0008610">
    <property type="term" value="P:lipid biosynthetic process"/>
    <property type="evidence" value="ECO:0007669"/>
    <property type="project" value="UniProtKB-ARBA"/>
</dbReference>
<dbReference type="InterPro" id="IPR000873">
    <property type="entry name" value="AMP-dep_synth/lig_dom"/>
</dbReference>
<dbReference type="InterPro" id="IPR057737">
    <property type="entry name" value="Condensation_MtbB-like"/>
</dbReference>
<dbReference type="PANTHER" id="PTHR45527:SF1">
    <property type="entry name" value="FATTY ACID SYNTHASE"/>
    <property type="match status" value="1"/>
</dbReference>
<proteinExistence type="predicted"/>
<dbReference type="InterPro" id="IPR010071">
    <property type="entry name" value="AA_adenyl_dom"/>
</dbReference>
<evidence type="ECO:0000256" key="1">
    <source>
        <dbReference type="ARBA" id="ARBA00001957"/>
    </source>
</evidence>